<reference evidence="4 5" key="1">
    <citation type="submission" date="2024-08" db="EMBL/GenBank/DDBJ databases">
        <authorList>
            <person name="Cucini C."/>
            <person name="Frati F."/>
        </authorList>
    </citation>
    <scope>NUCLEOTIDE SEQUENCE [LARGE SCALE GENOMIC DNA]</scope>
</reference>
<dbReference type="Pfam" id="PF00098">
    <property type="entry name" value="zf-CCHC"/>
    <property type="match status" value="1"/>
</dbReference>
<evidence type="ECO:0000256" key="2">
    <source>
        <dbReference type="SAM" id="MobiDB-lite"/>
    </source>
</evidence>
<accession>A0ABP1Q1B2</accession>
<evidence type="ECO:0000313" key="4">
    <source>
        <dbReference type="EMBL" id="CAL8083574.1"/>
    </source>
</evidence>
<dbReference type="PROSITE" id="PS50158">
    <property type="entry name" value="ZF_CCHC"/>
    <property type="match status" value="1"/>
</dbReference>
<keyword evidence="1" id="KW-0863">Zinc-finger</keyword>
<dbReference type="InterPro" id="IPR036875">
    <property type="entry name" value="Znf_CCHC_sf"/>
</dbReference>
<comment type="caution">
    <text evidence="4">The sequence shown here is derived from an EMBL/GenBank/DDBJ whole genome shotgun (WGS) entry which is preliminary data.</text>
</comment>
<dbReference type="InterPro" id="IPR001878">
    <property type="entry name" value="Znf_CCHC"/>
</dbReference>
<evidence type="ECO:0000313" key="5">
    <source>
        <dbReference type="Proteomes" id="UP001642540"/>
    </source>
</evidence>
<dbReference type="SMART" id="SM00343">
    <property type="entry name" value="ZnF_C2HC"/>
    <property type="match status" value="1"/>
</dbReference>
<proteinExistence type="predicted"/>
<name>A0ABP1Q1B2_9HEXA</name>
<dbReference type="Gene3D" id="4.10.60.10">
    <property type="entry name" value="Zinc finger, CCHC-type"/>
    <property type="match status" value="1"/>
</dbReference>
<feature type="compositionally biased region" description="Basic residues" evidence="2">
    <location>
        <begin position="102"/>
        <end position="118"/>
    </location>
</feature>
<evidence type="ECO:0000256" key="1">
    <source>
        <dbReference type="PROSITE-ProRule" id="PRU00047"/>
    </source>
</evidence>
<keyword evidence="1" id="KW-0479">Metal-binding</keyword>
<feature type="region of interest" description="Disordered" evidence="2">
    <location>
        <begin position="90"/>
        <end position="118"/>
    </location>
</feature>
<keyword evidence="1" id="KW-0862">Zinc</keyword>
<evidence type="ECO:0000259" key="3">
    <source>
        <dbReference type="PROSITE" id="PS50158"/>
    </source>
</evidence>
<keyword evidence="5" id="KW-1185">Reference proteome</keyword>
<sequence>MSNPFCKEILNLHGVPVKPYKQLPGEHAQEFASRIFNRHPPEDEFWALKRLMDFSPPTIAMSPARDQDPAFPINPNDCYKCGENGHFAKHCSNPRNRDIQPRKKNKRQRKALKRMKQG</sequence>
<organism evidence="4 5">
    <name type="scientific">Orchesella dallaii</name>
    <dbReference type="NCBI Taxonomy" id="48710"/>
    <lineage>
        <taxon>Eukaryota</taxon>
        <taxon>Metazoa</taxon>
        <taxon>Ecdysozoa</taxon>
        <taxon>Arthropoda</taxon>
        <taxon>Hexapoda</taxon>
        <taxon>Collembola</taxon>
        <taxon>Entomobryomorpha</taxon>
        <taxon>Entomobryoidea</taxon>
        <taxon>Orchesellidae</taxon>
        <taxon>Orchesellinae</taxon>
        <taxon>Orchesella</taxon>
    </lineage>
</organism>
<protein>
    <recommendedName>
        <fullName evidence="3">CCHC-type domain-containing protein</fullName>
    </recommendedName>
</protein>
<dbReference type="EMBL" id="CAXLJM020000016">
    <property type="protein sequence ID" value="CAL8083574.1"/>
    <property type="molecule type" value="Genomic_DNA"/>
</dbReference>
<dbReference type="SUPFAM" id="SSF57756">
    <property type="entry name" value="Retrovirus zinc finger-like domains"/>
    <property type="match status" value="1"/>
</dbReference>
<feature type="domain" description="CCHC-type" evidence="3">
    <location>
        <begin position="78"/>
        <end position="93"/>
    </location>
</feature>
<gene>
    <name evidence="4" type="ORF">ODALV1_LOCUS5529</name>
</gene>
<dbReference type="Proteomes" id="UP001642540">
    <property type="component" value="Unassembled WGS sequence"/>
</dbReference>